<gene>
    <name evidence="1" type="ORF">BTJ68_15396</name>
</gene>
<evidence type="ECO:0000313" key="2">
    <source>
        <dbReference type="Proteomes" id="UP000194280"/>
    </source>
</evidence>
<evidence type="ECO:0000313" key="1">
    <source>
        <dbReference type="EMBL" id="OTA16956.1"/>
    </source>
</evidence>
<dbReference type="InParanoid" id="A0A1Z5SLG2"/>
<protein>
    <submittedName>
        <fullName evidence="1">Uncharacterized protein</fullName>
    </submittedName>
</protein>
<keyword evidence="2" id="KW-1185">Reference proteome</keyword>
<sequence length="83" mass="8747">MLLRTLPSSSLGKVILSASITIAALLVLATFAGFTTPINALSNLYGSNNASRPLTTLALEKVLSDARPIFGESVHASKHKVRL</sequence>
<dbReference type="Proteomes" id="UP000194280">
    <property type="component" value="Unassembled WGS sequence"/>
</dbReference>
<dbReference type="EMBL" id="MUNK01000496">
    <property type="protein sequence ID" value="OTA16956.1"/>
    <property type="molecule type" value="Genomic_DNA"/>
</dbReference>
<proteinExistence type="predicted"/>
<dbReference type="VEuPathDB" id="FungiDB:BTJ68_15396"/>
<organism evidence="1 2">
    <name type="scientific">Hortaea werneckii EXF-2000</name>
    <dbReference type="NCBI Taxonomy" id="1157616"/>
    <lineage>
        <taxon>Eukaryota</taxon>
        <taxon>Fungi</taxon>
        <taxon>Dikarya</taxon>
        <taxon>Ascomycota</taxon>
        <taxon>Pezizomycotina</taxon>
        <taxon>Dothideomycetes</taxon>
        <taxon>Dothideomycetidae</taxon>
        <taxon>Mycosphaerellales</taxon>
        <taxon>Teratosphaeriaceae</taxon>
        <taxon>Hortaea</taxon>
    </lineage>
</organism>
<reference evidence="1 2" key="1">
    <citation type="submission" date="2017-01" db="EMBL/GenBank/DDBJ databases">
        <title>The recent genome duplication of the halophilic yeast Hortaea werneckii: insights from long-read sequencing.</title>
        <authorList>
            <person name="Sinha S."/>
            <person name="Flibotte S."/>
            <person name="Neira M."/>
            <person name="Lenassi M."/>
            <person name="Gostincar C."/>
            <person name="Stajich J.E."/>
            <person name="Nislow C.E."/>
        </authorList>
    </citation>
    <scope>NUCLEOTIDE SEQUENCE [LARGE SCALE GENOMIC DNA]</scope>
    <source>
        <strain evidence="1 2">EXF-2000</strain>
    </source>
</reference>
<name>A0A1Z5SLG2_HORWE</name>
<comment type="caution">
    <text evidence="1">The sequence shown here is derived from an EMBL/GenBank/DDBJ whole genome shotgun (WGS) entry which is preliminary data.</text>
</comment>
<dbReference type="AlphaFoldDB" id="A0A1Z5SLG2"/>
<accession>A0A1Z5SLG2</accession>
<feature type="non-terminal residue" evidence="1">
    <location>
        <position position="83"/>
    </location>
</feature>